<evidence type="ECO:0000256" key="7">
    <source>
        <dbReference type="ARBA" id="ARBA00022723"/>
    </source>
</evidence>
<evidence type="ECO:0000256" key="8">
    <source>
        <dbReference type="ARBA" id="ARBA00022982"/>
    </source>
</evidence>
<gene>
    <name evidence="14" type="ORF">SAMN05443575_0260</name>
</gene>
<keyword evidence="6 13" id="KW-0812">Transmembrane</keyword>
<evidence type="ECO:0000256" key="6">
    <source>
        <dbReference type="ARBA" id="ARBA00022692"/>
    </source>
</evidence>
<evidence type="ECO:0000256" key="2">
    <source>
        <dbReference type="ARBA" id="ARBA00007543"/>
    </source>
</evidence>
<keyword evidence="4" id="KW-1003">Cell membrane</keyword>
<accession>A0A1M5CJT5</accession>
<feature type="compositionally biased region" description="Basic and acidic residues" evidence="12">
    <location>
        <begin position="363"/>
        <end position="374"/>
    </location>
</feature>
<sequence>MQGFWFGVIAILWAGFFVLEGFDFGVGMLLPLVGRNDAQRQLTLRTIGPVWDGNEVWLIVAGGASFAAFPEWYASVFSGFYLAFALLLAGLIVRGIGIEYRHRAETDNGRRWCDLGVVVGSLVPALLIGVAFADFVRGVELDRDHVMTGGFFSLLTPYALLGGLTTLSLFAFHGARFLTLRATGDVATRAAGYARLLGPVSLVLALAWVVWTSQVRGGALSVEIGILMVAVLAVAVVARPRQQVLGFAATAATAALVPIWAFSAMWPNMLPARNDAAFSLTVHNASSSPHTLAVMTGVALVCTPIVLAYQAWTYWVFRARVTGELTDAGAAPAVPGRVGSVLDRARSSAQHTLGVGHGASRADGGRPGEQDVPQ</sequence>
<evidence type="ECO:0000256" key="4">
    <source>
        <dbReference type="ARBA" id="ARBA00022475"/>
    </source>
</evidence>
<comment type="similarity">
    <text evidence="2">Belongs to the cytochrome ubiquinol oxidase subunit 2 family.</text>
</comment>
<keyword evidence="3" id="KW-0813">Transport</keyword>
<feature type="transmembrane region" description="Helical" evidence="13">
    <location>
        <begin position="244"/>
        <end position="266"/>
    </location>
</feature>
<keyword evidence="11 13" id="KW-0472">Membrane</keyword>
<feature type="transmembrane region" description="Helical" evidence="13">
    <location>
        <begin position="80"/>
        <end position="100"/>
    </location>
</feature>
<dbReference type="AlphaFoldDB" id="A0A1M5CJT5"/>
<keyword evidence="8" id="KW-0249">Electron transport</keyword>
<dbReference type="OrthoDB" id="9776710at2"/>
<reference evidence="14 15" key="1">
    <citation type="submission" date="2016-11" db="EMBL/GenBank/DDBJ databases">
        <authorList>
            <person name="Jaros S."/>
            <person name="Januszkiewicz K."/>
            <person name="Wedrychowicz H."/>
        </authorList>
    </citation>
    <scope>NUCLEOTIDE SEQUENCE [LARGE SCALE GENOMIC DNA]</scope>
    <source>
        <strain evidence="14 15">DSM 45627</strain>
    </source>
</reference>
<evidence type="ECO:0000256" key="5">
    <source>
        <dbReference type="ARBA" id="ARBA00022617"/>
    </source>
</evidence>
<dbReference type="GO" id="GO:0009055">
    <property type="term" value="F:electron transfer activity"/>
    <property type="evidence" value="ECO:0007669"/>
    <property type="project" value="TreeGrafter"/>
</dbReference>
<keyword evidence="15" id="KW-1185">Reference proteome</keyword>
<evidence type="ECO:0000256" key="10">
    <source>
        <dbReference type="ARBA" id="ARBA00023004"/>
    </source>
</evidence>
<feature type="transmembrane region" description="Helical" evidence="13">
    <location>
        <begin position="217"/>
        <end position="237"/>
    </location>
</feature>
<evidence type="ECO:0000313" key="14">
    <source>
        <dbReference type="EMBL" id="SHF54682.1"/>
    </source>
</evidence>
<protein>
    <submittedName>
        <fullName evidence="14">Cytochrome bd-I ubiquinol oxidase subunit 2 apoprotein</fullName>
    </submittedName>
</protein>
<dbReference type="InterPro" id="IPR003317">
    <property type="entry name" value="Cyt-d_oxidase_su2"/>
</dbReference>
<dbReference type="GO" id="GO:0070069">
    <property type="term" value="C:cytochrome complex"/>
    <property type="evidence" value="ECO:0007669"/>
    <property type="project" value="TreeGrafter"/>
</dbReference>
<organism evidence="14 15">
    <name type="scientific">Jatrophihabitans endophyticus</name>
    <dbReference type="NCBI Taxonomy" id="1206085"/>
    <lineage>
        <taxon>Bacteria</taxon>
        <taxon>Bacillati</taxon>
        <taxon>Actinomycetota</taxon>
        <taxon>Actinomycetes</taxon>
        <taxon>Jatrophihabitantales</taxon>
        <taxon>Jatrophihabitantaceae</taxon>
        <taxon>Jatrophihabitans</taxon>
    </lineage>
</organism>
<feature type="transmembrane region" description="Helical" evidence="13">
    <location>
        <begin position="152"/>
        <end position="172"/>
    </location>
</feature>
<dbReference type="Pfam" id="PF02322">
    <property type="entry name" value="Cyt_bd_oxida_II"/>
    <property type="match status" value="1"/>
</dbReference>
<evidence type="ECO:0000256" key="1">
    <source>
        <dbReference type="ARBA" id="ARBA00004651"/>
    </source>
</evidence>
<feature type="transmembrane region" description="Helical" evidence="13">
    <location>
        <begin position="292"/>
        <end position="312"/>
    </location>
</feature>
<dbReference type="GO" id="GO:0005886">
    <property type="term" value="C:plasma membrane"/>
    <property type="evidence" value="ECO:0007669"/>
    <property type="project" value="UniProtKB-SubCell"/>
</dbReference>
<keyword evidence="5" id="KW-0349">Heme</keyword>
<name>A0A1M5CJT5_9ACTN</name>
<dbReference type="GO" id="GO:0046872">
    <property type="term" value="F:metal ion binding"/>
    <property type="evidence" value="ECO:0007669"/>
    <property type="project" value="UniProtKB-KW"/>
</dbReference>
<dbReference type="GO" id="GO:0016682">
    <property type="term" value="F:oxidoreductase activity, acting on diphenols and related substances as donors, oxygen as acceptor"/>
    <property type="evidence" value="ECO:0007669"/>
    <property type="project" value="TreeGrafter"/>
</dbReference>
<dbReference type="EMBL" id="FQVU01000001">
    <property type="protein sequence ID" value="SHF54682.1"/>
    <property type="molecule type" value="Genomic_DNA"/>
</dbReference>
<dbReference type="NCBIfam" id="TIGR00203">
    <property type="entry name" value="cydB"/>
    <property type="match status" value="1"/>
</dbReference>
<dbReference type="GO" id="GO:0019646">
    <property type="term" value="P:aerobic electron transport chain"/>
    <property type="evidence" value="ECO:0007669"/>
    <property type="project" value="TreeGrafter"/>
</dbReference>
<evidence type="ECO:0000256" key="11">
    <source>
        <dbReference type="ARBA" id="ARBA00023136"/>
    </source>
</evidence>
<dbReference type="RefSeq" id="WP_073384957.1">
    <property type="nucleotide sequence ID" value="NZ_FQVU01000001.1"/>
</dbReference>
<proteinExistence type="inferred from homology"/>
<evidence type="ECO:0000256" key="9">
    <source>
        <dbReference type="ARBA" id="ARBA00022989"/>
    </source>
</evidence>
<evidence type="ECO:0000256" key="12">
    <source>
        <dbReference type="SAM" id="MobiDB-lite"/>
    </source>
</evidence>
<dbReference type="PANTHER" id="PTHR43141:SF5">
    <property type="entry name" value="CYTOCHROME BD-I UBIQUINOL OXIDASE SUBUNIT 2"/>
    <property type="match status" value="1"/>
</dbReference>
<dbReference type="PIRSF" id="PIRSF000267">
    <property type="entry name" value="Cyt_oxidse_sub2"/>
    <property type="match status" value="1"/>
</dbReference>
<feature type="transmembrane region" description="Helical" evidence="13">
    <location>
        <begin position="6"/>
        <end position="34"/>
    </location>
</feature>
<feature type="transmembrane region" description="Helical" evidence="13">
    <location>
        <begin position="112"/>
        <end position="132"/>
    </location>
</feature>
<dbReference type="Proteomes" id="UP000186132">
    <property type="component" value="Unassembled WGS sequence"/>
</dbReference>
<evidence type="ECO:0000256" key="3">
    <source>
        <dbReference type="ARBA" id="ARBA00022448"/>
    </source>
</evidence>
<keyword evidence="10" id="KW-0408">Iron</keyword>
<keyword evidence="7" id="KW-0479">Metal-binding</keyword>
<dbReference type="PANTHER" id="PTHR43141">
    <property type="entry name" value="CYTOCHROME BD2 SUBUNIT II"/>
    <property type="match status" value="1"/>
</dbReference>
<keyword evidence="9 13" id="KW-1133">Transmembrane helix</keyword>
<feature type="transmembrane region" description="Helical" evidence="13">
    <location>
        <begin position="193"/>
        <end position="211"/>
    </location>
</feature>
<dbReference type="STRING" id="1206085.SAMN05443575_0260"/>
<evidence type="ECO:0000313" key="15">
    <source>
        <dbReference type="Proteomes" id="UP000186132"/>
    </source>
</evidence>
<feature type="region of interest" description="Disordered" evidence="12">
    <location>
        <begin position="351"/>
        <end position="374"/>
    </location>
</feature>
<evidence type="ECO:0000256" key="13">
    <source>
        <dbReference type="SAM" id="Phobius"/>
    </source>
</evidence>
<comment type="subcellular location">
    <subcellularLocation>
        <location evidence="1">Cell membrane</location>
        <topology evidence="1">Multi-pass membrane protein</topology>
    </subcellularLocation>
</comment>